<comment type="caution">
    <text evidence="1">The sequence shown here is derived from an EMBL/GenBank/DDBJ whole genome shotgun (WGS) entry which is preliminary data.</text>
</comment>
<dbReference type="EMBL" id="BEXB01000005">
    <property type="protein sequence ID" value="GAY75332.1"/>
    <property type="molecule type" value="Genomic_DNA"/>
</dbReference>
<evidence type="ECO:0000313" key="1">
    <source>
        <dbReference type="EMBL" id="GAY75332.1"/>
    </source>
</evidence>
<organism evidence="1 2">
    <name type="scientific">Sporolactobacillus inulinus</name>
    <dbReference type="NCBI Taxonomy" id="2078"/>
    <lineage>
        <taxon>Bacteria</taxon>
        <taxon>Bacillati</taxon>
        <taxon>Bacillota</taxon>
        <taxon>Bacilli</taxon>
        <taxon>Bacillales</taxon>
        <taxon>Sporolactobacillaceae</taxon>
        <taxon>Sporolactobacillus</taxon>
    </lineage>
</organism>
<protein>
    <submittedName>
        <fullName evidence="1">Uncharacterized protein</fullName>
    </submittedName>
</protein>
<gene>
    <name evidence="1" type="ORF">NBRC111894_886</name>
</gene>
<dbReference type="Proteomes" id="UP000319716">
    <property type="component" value="Unassembled WGS sequence"/>
</dbReference>
<name>A0A4Y1Z8H2_9BACL</name>
<dbReference type="AlphaFoldDB" id="A0A4Y1Z8H2"/>
<evidence type="ECO:0000313" key="2">
    <source>
        <dbReference type="Proteomes" id="UP000319716"/>
    </source>
</evidence>
<proteinExistence type="predicted"/>
<reference evidence="1 2" key="1">
    <citation type="submission" date="2017-11" db="EMBL/GenBank/DDBJ databases">
        <title>Draft Genome Sequence of Sporolactobacillus inulinus NBRC 111894 Isolated from Koso, a Japanese Sugar-Vegetable Fermented Beverage.</title>
        <authorList>
            <person name="Chiou T.Y."/>
            <person name="Oshima K."/>
            <person name="Suda W."/>
            <person name="Hattori M."/>
            <person name="Takahashi T."/>
        </authorList>
    </citation>
    <scope>NUCLEOTIDE SEQUENCE [LARGE SCALE GENOMIC DNA]</scope>
    <source>
        <strain evidence="1 2">NBRC111894</strain>
    </source>
</reference>
<accession>A0A4Y1Z8H2</accession>
<sequence length="51" mass="6256">MLLLLLYLINGTSTSNFRLTFFCFRLKRFGMTYIYFREMHLTVFIQSAWHI</sequence>